<reference evidence="1 2" key="1">
    <citation type="submission" date="2021-08" db="EMBL/GenBank/DDBJ databases">
        <title>The genome sequence of Chitinophaga sp. B61.</title>
        <authorList>
            <person name="Zhang X."/>
        </authorList>
    </citation>
    <scope>NUCLEOTIDE SEQUENCE [LARGE SCALE GENOMIC DNA]</scope>
    <source>
        <strain evidence="1 2">B61</strain>
    </source>
</reference>
<dbReference type="RefSeq" id="WP_220248411.1">
    <property type="nucleotide sequence ID" value="NZ_JAICCF010000001.1"/>
</dbReference>
<sequence>MLNVVEQTTNDVLSVDGSIIVQSRMDHFAEVVITTEANKLGSVTGNQVMDQQEILQILSRYE</sequence>
<organism evidence="1 2">
    <name type="scientific">Chitinophaga rhizophila</name>
    <dbReference type="NCBI Taxonomy" id="2866212"/>
    <lineage>
        <taxon>Bacteria</taxon>
        <taxon>Pseudomonadati</taxon>
        <taxon>Bacteroidota</taxon>
        <taxon>Chitinophagia</taxon>
        <taxon>Chitinophagales</taxon>
        <taxon>Chitinophagaceae</taxon>
        <taxon>Chitinophaga</taxon>
    </lineage>
</organism>
<name>A0ABS7G6A0_9BACT</name>
<dbReference type="EMBL" id="JAICCF010000001">
    <property type="protein sequence ID" value="MBW8683178.1"/>
    <property type="molecule type" value="Genomic_DNA"/>
</dbReference>
<evidence type="ECO:0000313" key="1">
    <source>
        <dbReference type="EMBL" id="MBW8683178.1"/>
    </source>
</evidence>
<accession>A0ABS7G6A0</accession>
<dbReference type="Proteomes" id="UP000812961">
    <property type="component" value="Unassembled WGS sequence"/>
</dbReference>
<keyword evidence="2" id="KW-1185">Reference proteome</keyword>
<proteinExistence type="predicted"/>
<evidence type="ECO:0000313" key="2">
    <source>
        <dbReference type="Proteomes" id="UP000812961"/>
    </source>
</evidence>
<protein>
    <submittedName>
        <fullName evidence="1">Uncharacterized protein</fullName>
    </submittedName>
</protein>
<gene>
    <name evidence="1" type="ORF">K1Y79_02430</name>
</gene>
<comment type="caution">
    <text evidence="1">The sequence shown here is derived from an EMBL/GenBank/DDBJ whole genome shotgun (WGS) entry which is preliminary data.</text>
</comment>